<dbReference type="EMBL" id="UYSU01038622">
    <property type="protein sequence ID" value="VDM00446.1"/>
    <property type="molecule type" value="Genomic_DNA"/>
</dbReference>
<organism evidence="3">
    <name type="scientific">Schistocephalus solidus</name>
    <name type="common">Tapeworm</name>
    <dbReference type="NCBI Taxonomy" id="70667"/>
    <lineage>
        <taxon>Eukaryota</taxon>
        <taxon>Metazoa</taxon>
        <taxon>Spiralia</taxon>
        <taxon>Lophotrochozoa</taxon>
        <taxon>Platyhelminthes</taxon>
        <taxon>Cestoda</taxon>
        <taxon>Eucestoda</taxon>
        <taxon>Diphyllobothriidea</taxon>
        <taxon>Diphyllobothriidae</taxon>
        <taxon>Schistocephalus</taxon>
    </lineage>
</organism>
<protein>
    <submittedName>
        <fullName evidence="3">GMC_oxred_C domain-containing protein</fullName>
    </submittedName>
</protein>
<dbReference type="AlphaFoldDB" id="A0A183TC62"/>
<accession>A0A183TC62</accession>
<gene>
    <name evidence="1" type="ORF">SSLN_LOCUS14060</name>
</gene>
<evidence type="ECO:0000313" key="2">
    <source>
        <dbReference type="Proteomes" id="UP000275846"/>
    </source>
</evidence>
<evidence type="ECO:0000313" key="1">
    <source>
        <dbReference type="EMBL" id="VDM00446.1"/>
    </source>
</evidence>
<dbReference type="WBParaSite" id="SSLN_0001459801-mRNA-1">
    <property type="protein sequence ID" value="SSLN_0001459801-mRNA-1"/>
    <property type="gene ID" value="SSLN_0001459801"/>
</dbReference>
<keyword evidence="2" id="KW-1185">Reference proteome</keyword>
<reference evidence="3" key="1">
    <citation type="submission" date="2016-06" db="UniProtKB">
        <authorList>
            <consortium name="WormBaseParasite"/>
        </authorList>
    </citation>
    <scope>IDENTIFICATION</scope>
</reference>
<proteinExistence type="predicted"/>
<dbReference type="Proteomes" id="UP000275846">
    <property type="component" value="Unassembled WGS sequence"/>
</dbReference>
<sequence length="108" mass="11520">MSFRTLGDQPLSDGFEIYSSIKEDEHDNFPCNAAKGIVLVTAKKVKVPFPLAELGNCRVPEAFGGLALSAASSLAVKGIRLSAKDCHACGIAPESNAPINDIFSYKMF</sequence>
<evidence type="ECO:0000313" key="3">
    <source>
        <dbReference type="WBParaSite" id="SSLN_0001459801-mRNA-1"/>
    </source>
</evidence>
<name>A0A183TC62_SCHSO</name>
<reference evidence="1 2" key="2">
    <citation type="submission" date="2018-11" db="EMBL/GenBank/DDBJ databases">
        <authorList>
            <consortium name="Pathogen Informatics"/>
        </authorList>
    </citation>
    <scope>NUCLEOTIDE SEQUENCE [LARGE SCALE GENOMIC DNA]</scope>
    <source>
        <strain evidence="1 2">NST_G2</strain>
    </source>
</reference>